<keyword evidence="3" id="KW-0479">Metal-binding</keyword>
<dbReference type="InterPro" id="IPR007197">
    <property type="entry name" value="rSAM"/>
</dbReference>
<dbReference type="InterPro" id="IPR013785">
    <property type="entry name" value="Aldolase_TIM"/>
</dbReference>
<dbReference type="PANTHER" id="PTHR13932">
    <property type="entry name" value="COPROPORPHYRINIGEN III OXIDASE"/>
    <property type="match status" value="1"/>
</dbReference>
<evidence type="ECO:0000313" key="7">
    <source>
        <dbReference type="EMBL" id="MCI3269661.1"/>
    </source>
</evidence>
<gene>
    <name evidence="7" type="ORF">MQP27_00835</name>
</gene>
<dbReference type="EMBL" id="JALDAY010000001">
    <property type="protein sequence ID" value="MCI3269661.1"/>
    <property type="molecule type" value="Genomic_DNA"/>
</dbReference>
<dbReference type="InterPro" id="IPR058240">
    <property type="entry name" value="rSAM_sf"/>
</dbReference>
<dbReference type="SFLD" id="SFLDG01065">
    <property type="entry name" value="anaerobic_coproporphyrinogen-I"/>
    <property type="match status" value="1"/>
</dbReference>
<keyword evidence="5" id="KW-0411">Iron-sulfur</keyword>
<sequence>MSFSSDGELRVHVEGEAIPPFVYTYPPRSAYRPLSMPRSAQAIWATDLDYTPENDLNLYLHMPFCRYKCGFCNLYTITSTSHSLYDAYVDAVCQELSAYADVLQARKIRTVYFGGGTPSLLDVRHFERIIRTLDRLHVDLSGVEEFCMEASPDSLSGSDGYSFLKDLVAMGLNRINLGIESLDGGELKHAGRNLAGVTVIRGAIDSVREARVRNLSVDLIMGFLGQTDESWLSSVRGVLAFSPETISTYMLTIRPDAWFSRTGRYSYRRDPALYSRYDAARELILSAGYRQESNVRFRTENGGYLQKRLQFSGVPVLGVGLGARTYTNTVDYLRNIPLHPSARAMQRYLGARGGDIVVDYGFVYDDAERIRKRLVLDMFRLDVRRLLEQAEPNLRRECEVVLAEAVDLGLATRDDGVVTLSSSGFKYRDIISWQLFSDLVRRRDAEFYDDPKLLRPGGPSMR</sequence>
<dbReference type="SUPFAM" id="SSF102114">
    <property type="entry name" value="Radical SAM enzymes"/>
    <property type="match status" value="1"/>
</dbReference>
<name>A0ABS9XXH2_9ACTN</name>
<proteinExistence type="predicted"/>
<dbReference type="InterPro" id="IPR034505">
    <property type="entry name" value="Coproporphyrinogen-III_oxidase"/>
</dbReference>
<dbReference type="PROSITE" id="PS51918">
    <property type="entry name" value="RADICAL_SAM"/>
    <property type="match status" value="1"/>
</dbReference>
<keyword evidence="8" id="KW-1185">Reference proteome</keyword>
<evidence type="ECO:0000259" key="6">
    <source>
        <dbReference type="PROSITE" id="PS51918"/>
    </source>
</evidence>
<evidence type="ECO:0000256" key="2">
    <source>
        <dbReference type="ARBA" id="ARBA00022691"/>
    </source>
</evidence>
<accession>A0ABS9XXH2</accession>
<evidence type="ECO:0000313" key="8">
    <source>
        <dbReference type="Proteomes" id="UP001165269"/>
    </source>
</evidence>
<evidence type="ECO:0000256" key="4">
    <source>
        <dbReference type="ARBA" id="ARBA00023004"/>
    </source>
</evidence>
<dbReference type="SFLD" id="SFLDS00029">
    <property type="entry name" value="Radical_SAM"/>
    <property type="match status" value="1"/>
</dbReference>
<dbReference type="Pfam" id="PF04055">
    <property type="entry name" value="Radical_SAM"/>
    <property type="match status" value="1"/>
</dbReference>
<dbReference type="SMART" id="SM00729">
    <property type="entry name" value="Elp3"/>
    <property type="match status" value="1"/>
</dbReference>
<dbReference type="RefSeq" id="WP_242759116.1">
    <property type="nucleotide sequence ID" value="NZ_JALDAY010000001.1"/>
</dbReference>
<comment type="caution">
    <text evidence="7">The sequence shown here is derived from an EMBL/GenBank/DDBJ whole genome shotgun (WGS) entry which is preliminary data.</text>
</comment>
<dbReference type="PANTHER" id="PTHR13932:SF5">
    <property type="entry name" value="RADICAL S-ADENOSYL METHIONINE DOMAIN-CONTAINING PROTEIN 1, MITOCHONDRIAL"/>
    <property type="match status" value="1"/>
</dbReference>
<evidence type="ECO:0000256" key="1">
    <source>
        <dbReference type="ARBA" id="ARBA00017228"/>
    </source>
</evidence>
<evidence type="ECO:0000256" key="3">
    <source>
        <dbReference type="ARBA" id="ARBA00022723"/>
    </source>
</evidence>
<protein>
    <recommendedName>
        <fullName evidence="1">Heme chaperone HemW</fullName>
    </recommendedName>
</protein>
<keyword evidence="2" id="KW-0949">S-adenosyl-L-methionine</keyword>
<evidence type="ECO:0000256" key="5">
    <source>
        <dbReference type="ARBA" id="ARBA00023014"/>
    </source>
</evidence>
<dbReference type="Proteomes" id="UP001165269">
    <property type="component" value="Unassembled WGS sequence"/>
</dbReference>
<reference evidence="7" key="1">
    <citation type="submission" date="2022-03" db="EMBL/GenBank/DDBJ databases">
        <title>Streptomyces 7R015 and 7R016 isolated from Barleria lupulina in Thailand.</title>
        <authorList>
            <person name="Kanchanasin P."/>
            <person name="Phongsopitanun W."/>
            <person name="Tanasupawat S."/>
        </authorList>
    </citation>
    <scope>NUCLEOTIDE SEQUENCE</scope>
    <source>
        <strain evidence="7">7R015</strain>
    </source>
</reference>
<feature type="domain" description="Radical SAM core" evidence="6">
    <location>
        <begin position="50"/>
        <end position="290"/>
    </location>
</feature>
<dbReference type="Gene3D" id="3.20.20.70">
    <property type="entry name" value="Aldolase class I"/>
    <property type="match status" value="1"/>
</dbReference>
<organism evidence="7 8">
    <name type="scientific">Streptomyces cylindrosporus</name>
    <dbReference type="NCBI Taxonomy" id="2927583"/>
    <lineage>
        <taxon>Bacteria</taxon>
        <taxon>Bacillati</taxon>
        <taxon>Actinomycetota</taxon>
        <taxon>Actinomycetes</taxon>
        <taxon>Kitasatosporales</taxon>
        <taxon>Streptomycetaceae</taxon>
        <taxon>Streptomyces</taxon>
    </lineage>
</organism>
<keyword evidence="4" id="KW-0408">Iron</keyword>
<dbReference type="InterPro" id="IPR006638">
    <property type="entry name" value="Elp3/MiaA/NifB-like_rSAM"/>
</dbReference>
<dbReference type="CDD" id="cd01335">
    <property type="entry name" value="Radical_SAM"/>
    <property type="match status" value="1"/>
</dbReference>